<feature type="signal peptide" evidence="4">
    <location>
        <begin position="1"/>
        <end position="19"/>
    </location>
</feature>
<dbReference type="PANTHER" id="PTHR34501:SF2">
    <property type="entry name" value="OUTER MEMBRANE PORIN F-RELATED"/>
    <property type="match status" value="1"/>
</dbReference>
<reference evidence="6" key="1">
    <citation type="submission" date="2022-02" db="EMBL/GenBank/DDBJ databases">
        <title>Emergence and expansion in Europe of a Vibrio aestuarianus clonal complex pathogenic for oysters.</title>
        <authorList>
            <person name="Mesnil A."/>
            <person name="Travers M.-A."/>
        </authorList>
    </citation>
    <scope>NUCLEOTIDE SEQUENCE</scope>
    <source>
        <strain evidence="6">19_064_11T1</strain>
    </source>
</reference>
<dbReference type="Gene3D" id="2.40.160.10">
    <property type="entry name" value="Porin"/>
    <property type="match status" value="1"/>
</dbReference>
<protein>
    <submittedName>
        <fullName evidence="6">Porin</fullName>
    </submittedName>
</protein>
<dbReference type="GO" id="GO:0009279">
    <property type="term" value="C:cell outer membrane"/>
    <property type="evidence" value="ECO:0007669"/>
    <property type="project" value="UniProtKB-SubCell"/>
</dbReference>
<keyword evidence="2 4" id="KW-0732">Signal</keyword>
<dbReference type="EMBL" id="JAKNBA010000020">
    <property type="protein sequence ID" value="MDE1242923.1"/>
    <property type="molecule type" value="Genomic_DNA"/>
</dbReference>
<dbReference type="InterPro" id="IPR033900">
    <property type="entry name" value="Gram_neg_porin_domain"/>
</dbReference>
<feature type="chain" id="PRO_5040940160" evidence="4">
    <location>
        <begin position="20"/>
        <end position="334"/>
    </location>
</feature>
<gene>
    <name evidence="6" type="ORF">L9W94_12350</name>
</gene>
<proteinExistence type="predicted"/>
<sequence>MKKTLLALAVMAAAGSAQAGIEVYNNEGVTVNLKGDIEITYQNSTSSSSMSQQIEDADFGFDVRYAINEQLSIGAYWEFNGSDDNNSTITKNGDNYIALFTADFGSIKFGRLCTAIDDIGVGNDYQFGVNSFFSSDTFECQDEAVRYDYDNGMFYATLGYVQNKTSYVYKTDGAELVGKLVDSGTQGADGDYIDGYLGARFMEFDVKAIVADYDDDKANGVSNTLFGLEAAYGGVENLNLSVGYYTVDRDNGGVDEDNDTWALAADYTMGKWNFGAGYSDSDADVADSDVSRWFVNTGYAVAPSTTAYIEIAGVDSDKTLANDNLAAIGIKAAF</sequence>
<evidence type="ECO:0000259" key="5">
    <source>
        <dbReference type="Pfam" id="PF13609"/>
    </source>
</evidence>
<dbReference type="InterPro" id="IPR050298">
    <property type="entry name" value="Gram-neg_bact_OMP"/>
</dbReference>
<dbReference type="GO" id="GO:0015288">
    <property type="term" value="F:porin activity"/>
    <property type="evidence" value="ECO:0007669"/>
    <property type="project" value="InterPro"/>
</dbReference>
<dbReference type="AlphaFoldDB" id="A0A9X4ITB5"/>
<dbReference type="InterPro" id="IPR023614">
    <property type="entry name" value="Porin_dom_sf"/>
</dbReference>
<name>A0A9X4ITB5_9VIBR</name>
<organism evidence="6 7">
    <name type="scientific">Vibrio aestuarianus</name>
    <dbReference type="NCBI Taxonomy" id="28171"/>
    <lineage>
        <taxon>Bacteria</taxon>
        <taxon>Pseudomonadati</taxon>
        <taxon>Pseudomonadota</taxon>
        <taxon>Gammaproteobacteria</taxon>
        <taxon>Vibrionales</taxon>
        <taxon>Vibrionaceae</taxon>
        <taxon>Vibrio</taxon>
    </lineage>
</organism>
<keyword evidence="3" id="KW-0472">Membrane</keyword>
<feature type="domain" description="Porin" evidence="5">
    <location>
        <begin position="7"/>
        <end position="318"/>
    </location>
</feature>
<evidence type="ECO:0000256" key="2">
    <source>
        <dbReference type="ARBA" id="ARBA00022729"/>
    </source>
</evidence>
<comment type="subcellular location">
    <subcellularLocation>
        <location evidence="1">Cell outer membrane</location>
        <topology evidence="1">Multi-pass membrane protein</topology>
    </subcellularLocation>
</comment>
<accession>A0A9X4ITB5</accession>
<evidence type="ECO:0000256" key="1">
    <source>
        <dbReference type="ARBA" id="ARBA00004571"/>
    </source>
</evidence>
<dbReference type="SUPFAM" id="SSF56935">
    <property type="entry name" value="Porins"/>
    <property type="match status" value="1"/>
</dbReference>
<evidence type="ECO:0000256" key="3">
    <source>
        <dbReference type="ARBA" id="ARBA00023136"/>
    </source>
</evidence>
<dbReference type="Proteomes" id="UP001140979">
    <property type="component" value="Unassembled WGS sequence"/>
</dbReference>
<comment type="caution">
    <text evidence="6">The sequence shown here is derived from an EMBL/GenBank/DDBJ whole genome shotgun (WGS) entry which is preliminary data.</text>
</comment>
<evidence type="ECO:0000256" key="4">
    <source>
        <dbReference type="SAM" id="SignalP"/>
    </source>
</evidence>
<evidence type="ECO:0000313" key="7">
    <source>
        <dbReference type="Proteomes" id="UP001140979"/>
    </source>
</evidence>
<dbReference type="PANTHER" id="PTHR34501">
    <property type="entry name" value="PROTEIN YDDL-RELATED"/>
    <property type="match status" value="1"/>
</dbReference>
<evidence type="ECO:0000313" key="6">
    <source>
        <dbReference type="EMBL" id="MDE1242923.1"/>
    </source>
</evidence>
<dbReference type="Pfam" id="PF13609">
    <property type="entry name" value="Porin_4"/>
    <property type="match status" value="1"/>
</dbReference>
<dbReference type="RefSeq" id="WP_274683410.1">
    <property type="nucleotide sequence ID" value="NZ_JAKNBA010000020.1"/>
</dbReference>